<evidence type="ECO:0000256" key="5">
    <source>
        <dbReference type="ARBA" id="ARBA00022989"/>
    </source>
</evidence>
<evidence type="ECO:0000256" key="1">
    <source>
        <dbReference type="ARBA" id="ARBA00004385"/>
    </source>
</evidence>
<evidence type="ECO:0000256" key="4">
    <source>
        <dbReference type="ARBA" id="ARBA00022921"/>
    </source>
</evidence>
<dbReference type="EMBL" id="MH320548">
    <property type="protein sequence ID" value="AYO87684.1"/>
    <property type="molecule type" value="Genomic_DNA"/>
</dbReference>
<evidence type="ECO:0000313" key="12">
    <source>
        <dbReference type="EMBL" id="AYO88194.1"/>
    </source>
</evidence>
<evidence type="ECO:0000313" key="11">
    <source>
        <dbReference type="EMBL" id="AYO88024.1"/>
    </source>
</evidence>
<dbReference type="Proteomes" id="UP000320664">
    <property type="component" value="Segment"/>
</dbReference>
<evidence type="ECO:0000256" key="6">
    <source>
        <dbReference type="ARBA" id="ARBA00023136"/>
    </source>
</evidence>
<dbReference type="PIRSF" id="PIRSF003768">
    <property type="entry name" value="VAC_I5L"/>
    <property type="match status" value="1"/>
</dbReference>
<keyword evidence="2 7" id="KW-0812">Transmembrane</keyword>
<dbReference type="GO" id="GO:0055036">
    <property type="term" value="C:virion membrane"/>
    <property type="evidence" value="ECO:0007669"/>
    <property type="project" value="UniProtKB-SubCell"/>
</dbReference>
<dbReference type="EMBL" id="MH320556">
    <property type="protein sequence ID" value="AYO89072.1"/>
    <property type="molecule type" value="Genomic_DNA"/>
</dbReference>
<dbReference type="Proteomes" id="UP000319755">
    <property type="component" value="Genome"/>
</dbReference>
<keyword evidence="4" id="KW-0426">Late protein</keyword>
<feature type="transmembrane region" description="Helical" evidence="7">
    <location>
        <begin position="49"/>
        <end position="72"/>
    </location>
</feature>
<reference evidence="9" key="2">
    <citation type="journal article" date="2018" name="Viruses">
        <title>New Insights into the Evolutionary and Genomic Landscape of Molluscum Contagiosum Virus (MCV) based on Nine MCV1 and Six MCV2 Complete Genome Sequences.</title>
        <authorList>
            <person name="Zorec T."/>
            <person name="Kutnjak D."/>
            <person name="Hosnjak L."/>
            <person name="Kusar B."/>
            <person name="Trcko K."/>
            <person name="Kocjan B."/>
            <person name="Li Y."/>
            <person name="Krizmaric M."/>
            <person name="Miljkovic J."/>
            <person name="Ravnikar M."/>
            <person name="Poljak M."/>
        </authorList>
    </citation>
    <scope>NUCLEOTIDE SEQUENCE [LARGE SCALE GENOMIC DNA]</scope>
    <source>
        <strain evidence="9">MCV2_MB98</strain>
        <strain evidence="10">MCV2_MC313</strain>
        <strain evidence="11">MCV2_MC316</strain>
        <strain evidence="12">MCV2_MC332</strain>
        <strain evidence="13">MCV2_MC515</strain>
    </source>
</reference>
<dbReference type="Proteomes" id="UP000320816">
    <property type="component" value="Segment"/>
</dbReference>
<dbReference type="EMBL" id="KY040274">
    <property type="protein sequence ID" value="AQY16622.1"/>
    <property type="molecule type" value="Genomic_DNA"/>
</dbReference>
<evidence type="ECO:0000256" key="3">
    <source>
        <dbReference type="ARBA" id="ARBA00022844"/>
    </source>
</evidence>
<keyword evidence="5 7" id="KW-1133">Transmembrane helix</keyword>
<name>A0A1S7DLN9_MCV2</name>
<evidence type="ECO:0000313" key="13">
    <source>
        <dbReference type="EMBL" id="AYO89072.1"/>
    </source>
</evidence>
<evidence type="ECO:0000313" key="10">
    <source>
        <dbReference type="EMBL" id="AYO87854.1"/>
    </source>
</evidence>
<protein>
    <submittedName>
        <fullName evidence="8">MC047</fullName>
    </submittedName>
</protein>
<gene>
    <name evidence="8" type="primary">MC047L</name>
</gene>
<dbReference type="EMBL" id="MH320551">
    <property type="protein sequence ID" value="AYO88194.1"/>
    <property type="molecule type" value="Genomic_DNA"/>
</dbReference>
<reference evidence="8" key="1">
    <citation type="journal article" date="2017" name="J. Gen. Virol.">
        <title>Recombination events and variability among full-length genomes of co-circulating molluscum contagiosum virus subtypes 1 and 2.</title>
        <authorList>
            <person name="Lopez-Bueno A."/>
            <person name="Parras-Molto M."/>
            <person name="Lopez-Barrantes O."/>
            <person name="Belda S."/>
            <person name="Alejo A."/>
        </authorList>
    </citation>
    <scope>NUCLEOTIDE SEQUENCE</scope>
    <source>
        <strain evidence="8">Madrid 2016_1</strain>
    </source>
</reference>
<organism evidence="8">
    <name type="scientific">Molluscum contagiosum virus subtype 2</name>
    <name type="common">MOCV</name>
    <name type="synonym">MCVII</name>
    <dbReference type="NCBI Taxonomy" id="10281"/>
    <lineage>
        <taxon>Viruses</taxon>
        <taxon>Varidnaviria</taxon>
        <taxon>Bamfordvirae</taxon>
        <taxon>Nucleocytoviricota</taxon>
        <taxon>Pokkesviricetes</taxon>
        <taxon>Chitovirales</taxon>
        <taxon>Poxviridae</taxon>
        <taxon>Chordopoxvirinae</taxon>
        <taxon>Molluscipoxvirus</taxon>
        <taxon>Molluscipoxvirus molluscum</taxon>
        <taxon>Molluscum contagiosum virus</taxon>
    </lineage>
</organism>
<proteinExistence type="predicted"/>
<organismHost>
    <name type="scientific">Homo sapiens</name>
    <name type="common">Human</name>
    <dbReference type="NCBI Taxonomy" id="9606"/>
</organismHost>
<evidence type="ECO:0000313" key="9">
    <source>
        <dbReference type="EMBL" id="AYO87684.1"/>
    </source>
</evidence>
<dbReference type="Proteomes" id="UP000315637">
    <property type="component" value="Segment"/>
</dbReference>
<dbReference type="EMBL" id="MH320550">
    <property type="protein sequence ID" value="AYO88024.1"/>
    <property type="molecule type" value="Genomic_DNA"/>
</dbReference>
<reference evidence="9" key="3">
    <citation type="submission" date="2018-05" db="EMBL/GenBank/DDBJ databases">
        <authorList>
            <person name="Zorec T.M."/>
            <person name="Hosnjak L."/>
            <person name="Kutnjak D."/>
            <person name="Kusar B."/>
            <person name="Trcko K."/>
            <person name="Kocjan B.J."/>
            <person name="Li Y."/>
            <person name="Krizmaric M."/>
            <person name="Miljkovic J."/>
            <person name="Ravnikar M."/>
            <person name="Poljak M."/>
        </authorList>
    </citation>
    <scope>NUCLEOTIDE SEQUENCE</scope>
    <source>
        <strain evidence="9">MCV2_MB98</strain>
        <strain evidence="10">MCV2_MC313</strain>
        <strain evidence="11">MCV2_MC316</strain>
        <strain evidence="12">MCV2_MC332</strain>
        <strain evidence="13">MCV2_MC515</strain>
    </source>
</reference>
<evidence type="ECO:0000256" key="2">
    <source>
        <dbReference type="ARBA" id="ARBA00022692"/>
    </source>
</evidence>
<sequence>MALPGKDIVTAVALTVLMLLMVVSGSALVTKGITPLRLLTLRSARAARAVAVLEVVAVVLIVPGTLALYSAYVRQLWARSQN</sequence>
<evidence type="ECO:0000313" key="8">
    <source>
        <dbReference type="EMBL" id="AQY16622.1"/>
    </source>
</evidence>
<accession>A0A1S7DLN9</accession>
<keyword evidence="3" id="KW-0946">Virion</keyword>
<dbReference type="Proteomes" id="UP000317568">
    <property type="component" value="Genome"/>
</dbReference>
<evidence type="ECO:0000256" key="7">
    <source>
        <dbReference type="SAM" id="Phobius"/>
    </source>
</evidence>
<dbReference type="InterPro" id="IPR006803">
    <property type="entry name" value="Poxvirus_I5"/>
</dbReference>
<dbReference type="Pfam" id="PF04713">
    <property type="entry name" value="Pox_I5"/>
    <property type="match status" value="1"/>
</dbReference>
<comment type="subcellular location">
    <subcellularLocation>
        <location evidence="1">Virion membrane</location>
        <topology evidence="1">Multi-pass membrane protein</topology>
    </subcellularLocation>
</comment>
<keyword evidence="6 7" id="KW-0472">Membrane</keyword>
<dbReference type="Proteomes" id="UP000317891">
    <property type="component" value="Segment"/>
</dbReference>
<dbReference type="EMBL" id="MH320549">
    <property type="protein sequence ID" value="AYO87854.1"/>
    <property type="molecule type" value="Genomic_DNA"/>
</dbReference>